<evidence type="ECO:0000313" key="3">
    <source>
        <dbReference type="Proteomes" id="UP000015453"/>
    </source>
</evidence>
<dbReference type="EMBL" id="AUSU01003237">
    <property type="protein sequence ID" value="EPS67219.1"/>
    <property type="molecule type" value="Genomic_DNA"/>
</dbReference>
<evidence type="ECO:0000313" key="2">
    <source>
        <dbReference type="EMBL" id="EPS67219.1"/>
    </source>
</evidence>
<sequence>MAREELAEFEEEEQVSTLRVRRSEKTHAHNTEEKVEEGFENESKEEKQQHMLHTSGNLVFYDRIQEKTVPDSGIEGPEAKAAAVDSEIVHHGDDRQLINEFLDDEIDYDLENVIQKQKSHDLYCPNCNSCITRRVILRRRKRSDSPRVSDQEAKRNKTTTKLGGGGLSDHDVHEKDEAHSDEEQPDIFRCLSCFSFFLPNGRVFKLKIFGRGNETEVVQEKQPSGISKGWFGSPFVSTEKGMYGLSSSFPFYSVCDHKRDKCDRPAP</sequence>
<feature type="compositionally biased region" description="Basic and acidic residues" evidence="1">
    <location>
        <begin position="143"/>
        <end position="155"/>
    </location>
</feature>
<feature type="region of interest" description="Disordered" evidence="1">
    <location>
        <begin position="141"/>
        <end position="180"/>
    </location>
</feature>
<gene>
    <name evidence="2" type="ORF">M569_07565</name>
</gene>
<keyword evidence="3" id="KW-1185">Reference proteome</keyword>
<feature type="compositionally biased region" description="Basic and acidic residues" evidence="1">
    <location>
        <begin position="168"/>
        <end position="180"/>
    </location>
</feature>
<protein>
    <submittedName>
        <fullName evidence="2">Uncharacterized protein</fullName>
    </submittedName>
</protein>
<dbReference type="PANTHER" id="PTHR38937">
    <property type="entry name" value="MEMBRANE PROTEIN OF ER BODY-LIKE PROTEIN"/>
    <property type="match status" value="1"/>
</dbReference>
<proteinExistence type="predicted"/>
<dbReference type="OrthoDB" id="1924921at2759"/>
<comment type="caution">
    <text evidence="2">The sequence shown here is derived from an EMBL/GenBank/DDBJ whole genome shotgun (WGS) entry which is preliminary data.</text>
</comment>
<evidence type="ECO:0000256" key="1">
    <source>
        <dbReference type="SAM" id="MobiDB-lite"/>
    </source>
</evidence>
<reference evidence="2 3" key="1">
    <citation type="journal article" date="2013" name="BMC Genomics">
        <title>The miniature genome of a carnivorous plant Genlisea aurea contains a low number of genes and short non-coding sequences.</title>
        <authorList>
            <person name="Leushkin E.V."/>
            <person name="Sutormin R.A."/>
            <person name="Nabieva E.R."/>
            <person name="Penin A.A."/>
            <person name="Kondrashov A.S."/>
            <person name="Logacheva M.D."/>
        </authorList>
    </citation>
    <scope>NUCLEOTIDE SEQUENCE [LARGE SCALE GENOMIC DNA]</scope>
</reference>
<dbReference type="PANTHER" id="PTHR38937:SF2">
    <property type="entry name" value="MEMBRANE PROTEIN OF ER BODY-LIKE PROTEIN ISOFORM X1"/>
    <property type="match status" value="1"/>
</dbReference>
<dbReference type="InterPro" id="IPR052843">
    <property type="entry name" value="ER_body_metal_sequester"/>
</dbReference>
<organism evidence="2 3">
    <name type="scientific">Genlisea aurea</name>
    <dbReference type="NCBI Taxonomy" id="192259"/>
    <lineage>
        <taxon>Eukaryota</taxon>
        <taxon>Viridiplantae</taxon>
        <taxon>Streptophyta</taxon>
        <taxon>Embryophyta</taxon>
        <taxon>Tracheophyta</taxon>
        <taxon>Spermatophyta</taxon>
        <taxon>Magnoliopsida</taxon>
        <taxon>eudicotyledons</taxon>
        <taxon>Gunneridae</taxon>
        <taxon>Pentapetalae</taxon>
        <taxon>asterids</taxon>
        <taxon>lamiids</taxon>
        <taxon>Lamiales</taxon>
        <taxon>Lentibulariaceae</taxon>
        <taxon>Genlisea</taxon>
    </lineage>
</organism>
<accession>S8CJI0</accession>
<name>S8CJI0_9LAMI</name>
<feature type="region of interest" description="Disordered" evidence="1">
    <location>
        <begin position="1"/>
        <end position="49"/>
    </location>
</feature>
<dbReference type="Proteomes" id="UP000015453">
    <property type="component" value="Unassembled WGS sequence"/>
</dbReference>
<dbReference type="AlphaFoldDB" id="S8CJI0"/>
<feature type="compositionally biased region" description="Basic and acidic residues" evidence="1">
    <location>
        <begin position="21"/>
        <end position="49"/>
    </location>
</feature>